<feature type="region of interest" description="Disordered" evidence="1">
    <location>
        <begin position="772"/>
        <end position="829"/>
    </location>
</feature>
<feature type="compositionally biased region" description="Polar residues" evidence="1">
    <location>
        <begin position="12"/>
        <end position="21"/>
    </location>
</feature>
<feature type="region of interest" description="Disordered" evidence="1">
    <location>
        <begin position="387"/>
        <end position="475"/>
    </location>
</feature>
<feature type="region of interest" description="Disordered" evidence="1">
    <location>
        <begin position="306"/>
        <end position="338"/>
    </location>
</feature>
<feature type="region of interest" description="Disordered" evidence="1">
    <location>
        <begin position="845"/>
        <end position="876"/>
    </location>
</feature>
<feature type="compositionally biased region" description="Basic and acidic residues" evidence="1">
    <location>
        <begin position="464"/>
        <end position="475"/>
    </location>
</feature>
<feature type="compositionally biased region" description="Polar residues" evidence="1">
    <location>
        <begin position="579"/>
        <end position="600"/>
    </location>
</feature>
<dbReference type="GeneID" id="6011780"/>
<feature type="region of interest" description="Disordered" evidence="1">
    <location>
        <begin position="1"/>
        <end position="96"/>
    </location>
</feature>
<dbReference type="InParanoid" id="A8NP28"/>
<feature type="region of interest" description="Disordered" evidence="1">
    <location>
        <begin position="890"/>
        <end position="916"/>
    </location>
</feature>
<feature type="compositionally biased region" description="Pro residues" evidence="1">
    <location>
        <begin position="820"/>
        <end position="829"/>
    </location>
</feature>
<dbReference type="EMBL" id="AACS02000012">
    <property type="protein sequence ID" value="EAU86599.1"/>
    <property type="molecule type" value="Genomic_DNA"/>
</dbReference>
<evidence type="ECO:0000313" key="3">
    <source>
        <dbReference type="Proteomes" id="UP000001861"/>
    </source>
</evidence>
<dbReference type="OMA" id="KKPMSSW"/>
<sequence>MTDYISYRPRQESTYSSNAAGPSNPLDSIRRSFTRASGYSHPITATNSTRSWVQNTQQNPPPPPPPEESVVDSSLSPPARPPRPLPTPQGPPQHHQNAFNQRLSALHTVNADPREDEDEFDEEEEYMNIDANVSGAQYGWPSSNVDGRGAFLPRRMLTHSPPPLSDTNNSNKQHKSFVGGFVRGLRKLPKKLVGGGGSAGYGATGEKRRLFRRRGTFGTEDGAETVTATLPKYQSNPPTPVAGPSSQYIPPVPPLPAGVNGMERSMVGMGPGDGVPMPVPQQSTQTPYDQRDDILPDSLLSGAALRRTTPSFRITPPSDDVSHDNDESISNLTQSQSQTQPRFFQSVQPQYAQVVHPQEQGLYDQGVNLNGERTTVMMYGETTTNADTSVIDSGGGAGGGTAGSIMQRIPSRSNRHSRVSTARAPSIRIDPTPHPNSSTIPPPPPIPTTTNGGYNDISEVQSPDTEHLPPSRDYLRMNRYTGSPSRATFFSRTTATSFYDPSFTEDLSPVERFFKTLYYLPWVARGRVTVDYRPGSDTGSKKGKGGKGGIGVKKPMHSWYRRLSRASSQKELDLLSNGTPASAISATPRTSTNFSASVASPRTPRHRRSRGSASDLKRYYNGEKVYTSGRHHGKKRRHKKRRQHAISAITEDDDDERDDERRRERERTSPSPILPAVYPFPYPTYPYTYPGYAAIPPAVVPGVQGGVQGGGGVTGGPPVTAGQGTMLATIPGSPNPMFLGNGHAQDGTPPAVVNVSAGEASPGYTQAYAQGYYPYYPPPPPQPTMQKRSPRGPRGHSGRKSSKKGGAGYAGGYSPYQPLAFPPPPPPPPPIYVVHSSPTISNAGVSSVTSSGVNGAQGQGGGNGGVNGVNGAQGGGQAQYHYVQVPAIPGGFSTHSLSPPGTPTPRGGASAVSSSS</sequence>
<feature type="region of interest" description="Disordered" evidence="1">
    <location>
        <begin position="534"/>
        <end position="555"/>
    </location>
</feature>
<dbReference type="Proteomes" id="UP000001861">
    <property type="component" value="Unassembled WGS sequence"/>
</dbReference>
<feature type="compositionally biased region" description="Low complexity" evidence="1">
    <location>
        <begin position="845"/>
        <end position="854"/>
    </location>
</feature>
<dbReference type="RefSeq" id="XP_001835252.1">
    <property type="nucleotide sequence ID" value="XM_001835200.1"/>
</dbReference>
<accession>A8NP28</accession>
<evidence type="ECO:0000313" key="2">
    <source>
        <dbReference type="EMBL" id="EAU86599.1"/>
    </source>
</evidence>
<dbReference type="eggNOG" id="ENOG502RC5W">
    <property type="taxonomic scope" value="Eukaryota"/>
</dbReference>
<name>A8NP28_COPC7</name>
<feature type="compositionally biased region" description="Basic and acidic residues" evidence="1">
    <location>
        <begin position="659"/>
        <end position="668"/>
    </location>
</feature>
<dbReference type="STRING" id="240176.A8NP28"/>
<evidence type="ECO:0000256" key="1">
    <source>
        <dbReference type="SAM" id="MobiDB-lite"/>
    </source>
</evidence>
<protein>
    <submittedName>
        <fullName evidence="2">Uncharacterized protein</fullName>
    </submittedName>
</protein>
<reference evidence="2 3" key="1">
    <citation type="journal article" date="2010" name="Proc. Natl. Acad. Sci. U.S.A.">
        <title>Insights into evolution of multicellular fungi from the assembled chromosomes of the mushroom Coprinopsis cinerea (Coprinus cinereus).</title>
        <authorList>
            <person name="Stajich J.E."/>
            <person name="Wilke S.K."/>
            <person name="Ahren D."/>
            <person name="Au C.H."/>
            <person name="Birren B.W."/>
            <person name="Borodovsky M."/>
            <person name="Burns C."/>
            <person name="Canback B."/>
            <person name="Casselton L.A."/>
            <person name="Cheng C.K."/>
            <person name="Deng J."/>
            <person name="Dietrich F.S."/>
            <person name="Fargo D.C."/>
            <person name="Farman M.L."/>
            <person name="Gathman A.C."/>
            <person name="Goldberg J."/>
            <person name="Guigo R."/>
            <person name="Hoegger P.J."/>
            <person name="Hooker J.B."/>
            <person name="Huggins A."/>
            <person name="James T.Y."/>
            <person name="Kamada T."/>
            <person name="Kilaru S."/>
            <person name="Kodira C."/>
            <person name="Kues U."/>
            <person name="Kupfer D."/>
            <person name="Kwan H.S."/>
            <person name="Lomsadze A."/>
            <person name="Li W."/>
            <person name="Lilly W.W."/>
            <person name="Ma L.J."/>
            <person name="Mackey A.J."/>
            <person name="Manning G."/>
            <person name="Martin F."/>
            <person name="Muraguchi H."/>
            <person name="Natvig D.O."/>
            <person name="Palmerini H."/>
            <person name="Ramesh M.A."/>
            <person name="Rehmeyer C.J."/>
            <person name="Roe B.A."/>
            <person name="Shenoy N."/>
            <person name="Stanke M."/>
            <person name="Ter-Hovhannisyan V."/>
            <person name="Tunlid A."/>
            <person name="Velagapudi R."/>
            <person name="Vision T.J."/>
            <person name="Zeng Q."/>
            <person name="Zolan M.E."/>
            <person name="Pukkila P.J."/>
        </authorList>
    </citation>
    <scope>NUCLEOTIDE SEQUENCE [LARGE SCALE GENOMIC DNA]</scope>
    <source>
        <strain evidence="3">Okayama-7 / 130 / ATCC MYA-4618 / FGSC 9003</strain>
    </source>
</reference>
<gene>
    <name evidence="2" type="ORF">CC1G_07795</name>
</gene>
<feature type="region of interest" description="Disordered" evidence="1">
    <location>
        <begin position="579"/>
        <end position="674"/>
    </location>
</feature>
<keyword evidence="3" id="KW-1185">Reference proteome</keyword>
<proteinExistence type="predicted"/>
<dbReference type="VEuPathDB" id="FungiDB:CC1G_07795"/>
<feature type="compositionally biased region" description="Pro residues" evidence="1">
    <location>
        <begin position="78"/>
        <end position="91"/>
    </location>
</feature>
<dbReference type="KEGG" id="cci:CC1G_07795"/>
<feature type="compositionally biased region" description="Polar residues" evidence="1">
    <location>
        <begin position="43"/>
        <end position="58"/>
    </location>
</feature>
<feature type="compositionally biased region" description="Polar residues" evidence="1">
    <location>
        <begin position="328"/>
        <end position="338"/>
    </location>
</feature>
<comment type="caution">
    <text evidence="2">The sequence shown here is derived from an EMBL/GenBank/DDBJ whole genome shotgun (WGS) entry which is preliminary data.</text>
</comment>
<feature type="compositionally biased region" description="Basic residues" evidence="1">
    <location>
        <begin position="629"/>
        <end position="644"/>
    </location>
</feature>
<feature type="compositionally biased region" description="Gly residues" evidence="1">
    <location>
        <begin position="393"/>
        <end position="402"/>
    </location>
</feature>
<dbReference type="OrthoDB" id="3058472at2759"/>
<feature type="compositionally biased region" description="Gly residues" evidence="1">
    <location>
        <begin position="855"/>
        <end position="876"/>
    </location>
</feature>
<feature type="compositionally biased region" description="Basic residues" evidence="1">
    <location>
        <begin position="788"/>
        <end position="803"/>
    </location>
</feature>
<organism evidence="2 3">
    <name type="scientific">Coprinopsis cinerea (strain Okayama-7 / 130 / ATCC MYA-4618 / FGSC 9003)</name>
    <name type="common">Inky cap fungus</name>
    <name type="synonym">Hormographiella aspergillata</name>
    <dbReference type="NCBI Taxonomy" id="240176"/>
    <lineage>
        <taxon>Eukaryota</taxon>
        <taxon>Fungi</taxon>
        <taxon>Dikarya</taxon>
        <taxon>Basidiomycota</taxon>
        <taxon>Agaricomycotina</taxon>
        <taxon>Agaricomycetes</taxon>
        <taxon>Agaricomycetidae</taxon>
        <taxon>Agaricales</taxon>
        <taxon>Agaricineae</taxon>
        <taxon>Psathyrellaceae</taxon>
        <taxon>Coprinopsis</taxon>
    </lineage>
</organism>
<dbReference type="AlphaFoldDB" id="A8NP28"/>